<dbReference type="Proteomes" id="UP000267654">
    <property type="component" value="Unassembled WGS sequence"/>
</dbReference>
<proteinExistence type="predicted"/>
<evidence type="ECO:0000313" key="2">
    <source>
        <dbReference type="EMBL" id="RLE15062.1"/>
    </source>
</evidence>
<accession>A0A662DLP8</accession>
<sequence>MEQKDLRMLLLAAILDKQVRDAVAEDPEAAIKEMGYTATPGQITRLKELKPEEWENMTVKELGERLQGLSREEDEEGIPIK</sequence>
<reference evidence="2 3" key="1">
    <citation type="submission" date="2018-06" db="EMBL/GenBank/DDBJ databases">
        <title>Extensive metabolic versatility and redundancy in microbially diverse, dynamic hydrothermal sediments.</title>
        <authorList>
            <person name="Dombrowski N."/>
            <person name="Teske A."/>
            <person name="Baker B.J."/>
        </authorList>
    </citation>
    <scope>NUCLEOTIDE SEQUENCE [LARGE SCALE GENOMIC DNA]</scope>
    <source>
        <strain evidence="2">B19_G9</strain>
    </source>
</reference>
<evidence type="ECO:0000313" key="3">
    <source>
        <dbReference type="Proteomes" id="UP000267654"/>
    </source>
</evidence>
<dbReference type="EMBL" id="QMQB01000011">
    <property type="protein sequence ID" value="RLE15062.1"/>
    <property type="molecule type" value="Genomic_DNA"/>
</dbReference>
<dbReference type="Proteomes" id="UP000885660">
    <property type="component" value="Unassembled WGS sequence"/>
</dbReference>
<dbReference type="NCBIfam" id="NF038399">
    <property type="entry name" value="NH_RiPP_Os17"/>
    <property type="match status" value="1"/>
</dbReference>
<organism evidence="2 3">
    <name type="scientific">Aerophobetes bacterium</name>
    <dbReference type="NCBI Taxonomy" id="2030807"/>
    <lineage>
        <taxon>Bacteria</taxon>
        <taxon>Candidatus Aerophobota</taxon>
    </lineage>
</organism>
<gene>
    <name evidence="2" type="ORF">DRI96_00515</name>
    <name evidence="1" type="ORF">ENG47_07355</name>
</gene>
<reference evidence="1" key="2">
    <citation type="journal article" date="2020" name="mSystems">
        <title>Genome- and Community-Level Interaction Insights into Carbon Utilization and Element Cycling Functions of Hydrothermarchaeota in Hydrothermal Sediment.</title>
        <authorList>
            <person name="Zhou Z."/>
            <person name="Liu Y."/>
            <person name="Xu W."/>
            <person name="Pan J."/>
            <person name="Luo Z.H."/>
            <person name="Li M."/>
        </authorList>
    </citation>
    <scope>NUCLEOTIDE SEQUENCE [LARGE SCALE GENOMIC DNA]</scope>
    <source>
        <strain evidence="1">HyVt-219</strain>
    </source>
</reference>
<name>A0A662DLP8_UNCAE</name>
<protein>
    <recommendedName>
        <fullName evidence="4">Extradiol ring-cleavage dioxygenase LigAB LigA subunit domain-containing protein</fullName>
    </recommendedName>
</protein>
<evidence type="ECO:0008006" key="4">
    <source>
        <dbReference type="Google" id="ProtNLM"/>
    </source>
</evidence>
<comment type="caution">
    <text evidence="2">The sequence shown here is derived from an EMBL/GenBank/DDBJ whole genome shotgun (WGS) entry which is preliminary data.</text>
</comment>
<evidence type="ECO:0000313" key="1">
    <source>
        <dbReference type="EMBL" id="HDN85551.1"/>
    </source>
</evidence>
<dbReference type="AlphaFoldDB" id="A0A662DLP8"/>
<dbReference type="EMBL" id="DRBC01000447">
    <property type="protein sequence ID" value="HDN85551.1"/>
    <property type="molecule type" value="Genomic_DNA"/>
</dbReference>